<gene>
    <name evidence="1" type="ORF">DR999_PMT03048</name>
</gene>
<evidence type="ECO:0000313" key="2">
    <source>
        <dbReference type="Proteomes" id="UP000297703"/>
    </source>
</evidence>
<dbReference type="Proteomes" id="UP000297703">
    <property type="component" value="Unassembled WGS sequence"/>
</dbReference>
<proteinExistence type="predicted"/>
<reference evidence="1 2" key="1">
    <citation type="submission" date="2019-04" db="EMBL/GenBank/DDBJ databases">
        <title>Draft genome of the big-headed turtle Platysternon megacephalum.</title>
        <authorList>
            <person name="Gong S."/>
        </authorList>
    </citation>
    <scope>NUCLEOTIDE SEQUENCE [LARGE SCALE GENOMIC DNA]</scope>
    <source>
        <strain evidence="1">DO16091913</strain>
        <tissue evidence="1">Muscle</tissue>
    </source>
</reference>
<dbReference type="AlphaFoldDB" id="A0A4D9F2B5"/>
<organism evidence="1 2">
    <name type="scientific">Platysternon megacephalum</name>
    <name type="common">big-headed turtle</name>
    <dbReference type="NCBI Taxonomy" id="55544"/>
    <lineage>
        <taxon>Eukaryota</taxon>
        <taxon>Metazoa</taxon>
        <taxon>Chordata</taxon>
        <taxon>Craniata</taxon>
        <taxon>Vertebrata</taxon>
        <taxon>Euteleostomi</taxon>
        <taxon>Archelosauria</taxon>
        <taxon>Testudinata</taxon>
        <taxon>Testudines</taxon>
        <taxon>Cryptodira</taxon>
        <taxon>Durocryptodira</taxon>
        <taxon>Testudinoidea</taxon>
        <taxon>Platysternidae</taxon>
        <taxon>Platysternon</taxon>
    </lineage>
</organism>
<comment type="caution">
    <text evidence="1">The sequence shown here is derived from an EMBL/GenBank/DDBJ whole genome shotgun (WGS) entry which is preliminary data.</text>
</comment>
<evidence type="ECO:0000313" key="1">
    <source>
        <dbReference type="EMBL" id="TFK13562.1"/>
    </source>
</evidence>
<name>A0A4D9F2B5_9SAUR</name>
<accession>A0A4D9F2B5</accession>
<reference evidence="1 2" key="2">
    <citation type="submission" date="2019-04" db="EMBL/GenBank/DDBJ databases">
        <title>The genome sequence of big-headed turtle.</title>
        <authorList>
            <person name="Gong S."/>
        </authorList>
    </citation>
    <scope>NUCLEOTIDE SEQUENCE [LARGE SCALE GENOMIC DNA]</scope>
    <source>
        <strain evidence="1">DO16091913</strain>
        <tissue evidence="1">Muscle</tissue>
    </source>
</reference>
<protein>
    <submittedName>
        <fullName evidence="1">Ras-related protein Rab-39A</fullName>
    </submittedName>
</protein>
<keyword evidence="2" id="KW-1185">Reference proteome</keyword>
<sequence length="106" mass="11576">MFCGSLEGQAPQPSVSLVPFSALNPFFPLCSQCSLYGAIQDSLGRWVQLCEINPECCHFRSCGREKCILAGTPRDVALAPNTTEHLCHAGVVQDCQRDSMILVITF</sequence>
<dbReference type="EMBL" id="QXTE01000015">
    <property type="protein sequence ID" value="TFK13562.1"/>
    <property type="molecule type" value="Genomic_DNA"/>
</dbReference>